<dbReference type="EMBL" id="CAUYUJ010018460">
    <property type="protein sequence ID" value="CAK0883758.1"/>
    <property type="molecule type" value="Genomic_DNA"/>
</dbReference>
<comment type="caution">
    <text evidence="2">The sequence shown here is derived from an EMBL/GenBank/DDBJ whole genome shotgun (WGS) entry which is preliminary data.</text>
</comment>
<dbReference type="Proteomes" id="UP001189429">
    <property type="component" value="Unassembled WGS sequence"/>
</dbReference>
<evidence type="ECO:0000313" key="2">
    <source>
        <dbReference type="EMBL" id="CAK0883758.1"/>
    </source>
</evidence>
<name>A0ABN9WBT1_9DINO</name>
<evidence type="ECO:0000313" key="3">
    <source>
        <dbReference type="Proteomes" id="UP001189429"/>
    </source>
</evidence>
<organism evidence="2 3">
    <name type="scientific">Prorocentrum cordatum</name>
    <dbReference type="NCBI Taxonomy" id="2364126"/>
    <lineage>
        <taxon>Eukaryota</taxon>
        <taxon>Sar</taxon>
        <taxon>Alveolata</taxon>
        <taxon>Dinophyceae</taxon>
        <taxon>Prorocentrales</taxon>
        <taxon>Prorocentraceae</taxon>
        <taxon>Prorocentrum</taxon>
    </lineage>
</organism>
<protein>
    <submittedName>
        <fullName evidence="2">Uncharacterized protein</fullName>
    </submittedName>
</protein>
<reference evidence="2" key="1">
    <citation type="submission" date="2023-10" db="EMBL/GenBank/DDBJ databases">
        <authorList>
            <person name="Chen Y."/>
            <person name="Shah S."/>
            <person name="Dougan E. K."/>
            <person name="Thang M."/>
            <person name="Chan C."/>
        </authorList>
    </citation>
    <scope>NUCLEOTIDE SEQUENCE [LARGE SCALE GENOMIC DNA]</scope>
</reference>
<proteinExistence type="predicted"/>
<keyword evidence="3" id="KW-1185">Reference proteome</keyword>
<accession>A0ABN9WBT1</accession>
<feature type="compositionally biased region" description="Basic and acidic residues" evidence="1">
    <location>
        <begin position="7"/>
        <end position="25"/>
    </location>
</feature>
<feature type="region of interest" description="Disordered" evidence="1">
    <location>
        <begin position="1"/>
        <end position="41"/>
    </location>
</feature>
<evidence type="ECO:0000256" key="1">
    <source>
        <dbReference type="SAM" id="MobiDB-lite"/>
    </source>
</evidence>
<sequence>MFGTIEKIGEERRGEERRGEERREGGAPVGGGARKGVGEGEGGKLLRSRLLLRRARPYIERRGPRLLRSRGASKKPSPLLLPPLCAWPSSPGPCRPIFINNKISVHANVGQLPVQGELLF</sequence>
<gene>
    <name evidence="2" type="ORF">PCOR1329_LOCUS65890</name>
</gene>